<organism evidence="1 2">
    <name type="scientific">Niastella yeongjuensis</name>
    <dbReference type="NCBI Taxonomy" id="354355"/>
    <lineage>
        <taxon>Bacteria</taxon>
        <taxon>Pseudomonadati</taxon>
        <taxon>Bacteroidota</taxon>
        <taxon>Chitinophagia</taxon>
        <taxon>Chitinophagales</taxon>
        <taxon>Chitinophagaceae</taxon>
        <taxon>Niastella</taxon>
    </lineage>
</organism>
<comment type="caution">
    <text evidence="1">The sequence shown here is derived from an EMBL/GenBank/DDBJ whole genome shotgun (WGS) entry which is preliminary data.</text>
</comment>
<keyword evidence="2" id="KW-1185">Reference proteome</keyword>
<evidence type="ECO:0000313" key="2">
    <source>
        <dbReference type="Proteomes" id="UP000192610"/>
    </source>
</evidence>
<dbReference type="AlphaFoldDB" id="A0A1V9E5B1"/>
<dbReference type="EMBL" id="LVXG01000067">
    <property type="protein sequence ID" value="OQP41105.1"/>
    <property type="molecule type" value="Genomic_DNA"/>
</dbReference>
<name>A0A1V9E5B1_9BACT</name>
<dbReference type="SUPFAM" id="SSF55729">
    <property type="entry name" value="Acyl-CoA N-acyltransferases (Nat)"/>
    <property type="match status" value="1"/>
</dbReference>
<accession>A0A1V9E5B1</accession>
<proteinExistence type="predicted"/>
<sequence>MDNKIISKFMLATEEGIEILLSLATEITYEKFGSITTNKILEQYIAGSFNRRTMIIEMNSLSNQWVVVFYNNEPVGYMRITSNGRRPQLLAKKRIIRLAEFGILKKYDDPQIPLSLLEKCLSVCRGYDGLWITEYAEHPLLPFFESNGFLRLQEVPDQYELPLPALYLFRENEK</sequence>
<gene>
    <name evidence="1" type="ORF">A4H97_13975</name>
</gene>
<dbReference type="Gene3D" id="3.40.630.30">
    <property type="match status" value="1"/>
</dbReference>
<reference evidence="2" key="1">
    <citation type="submission" date="2016-04" db="EMBL/GenBank/DDBJ databases">
        <authorList>
            <person name="Chen L."/>
            <person name="Zhuang W."/>
            <person name="Wang G."/>
        </authorList>
    </citation>
    <scope>NUCLEOTIDE SEQUENCE [LARGE SCALE GENOMIC DNA]</scope>
    <source>
        <strain evidence="2">17621</strain>
    </source>
</reference>
<dbReference type="InterPro" id="IPR016181">
    <property type="entry name" value="Acyl_CoA_acyltransferase"/>
</dbReference>
<dbReference type="Proteomes" id="UP000192610">
    <property type="component" value="Unassembled WGS sequence"/>
</dbReference>
<protein>
    <recommendedName>
        <fullName evidence="3">N-acetyltransferase domain-containing protein</fullName>
    </recommendedName>
</protein>
<dbReference type="STRING" id="354355.SAMN05660816_04262"/>
<evidence type="ECO:0000313" key="1">
    <source>
        <dbReference type="EMBL" id="OQP41105.1"/>
    </source>
</evidence>
<evidence type="ECO:0008006" key="3">
    <source>
        <dbReference type="Google" id="ProtNLM"/>
    </source>
</evidence>